<feature type="signal peptide" evidence="10">
    <location>
        <begin position="1"/>
        <end position="23"/>
    </location>
</feature>
<dbReference type="PANTHER" id="PTHR31616">
    <property type="entry name" value="TREHALASE"/>
    <property type="match status" value="1"/>
</dbReference>
<proteinExistence type="inferred from homology"/>
<dbReference type="PANTHER" id="PTHR31616:SF9">
    <property type="entry name" value="GLUCOAMYLASE, INTRACELLULAR SPORULATION-SPECIFIC"/>
    <property type="match status" value="1"/>
</dbReference>
<dbReference type="SUPFAM" id="SSF48208">
    <property type="entry name" value="Six-hairpin glycosidases"/>
    <property type="match status" value="1"/>
</dbReference>
<keyword evidence="6" id="KW-0326">Glycosidase</keyword>
<evidence type="ECO:0000256" key="4">
    <source>
        <dbReference type="ARBA" id="ARBA00022801"/>
    </source>
</evidence>
<dbReference type="Gene3D" id="1.50.10.10">
    <property type="match status" value="1"/>
</dbReference>
<gene>
    <name evidence="12" type="ORF">LIPSTDRAFT_1356</name>
</gene>
<dbReference type="PROSITE" id="PS00820">
    <property type="entry name" value="GLUCOAMYLASE"/>
    <property type="match status" value="1"/>
</dbReference>
<comment type="similarity">
    <text evidence="2">Belongs to the glycosyl hydrolase 15 family.</text>
</comment>
<dbReference type="GO" id="GO:0000272">
    <property type="term" value="P:polysaccharide catabolic process"/>
    <property type="evidence" value="ECO:0007669"/>
    <property type="project" value="UniProtKB-KW"/>
</dbReference>
<dbReference type="GO" id="GO:0000324">
    <property type="term" value="C:fungal-type vacuole"/>
    <property type="evidence" value="ECO:0007669"/>
    <property type="project" value="TreeGrafter"/>
</dbReference>
<name>A0A1E3QEE4_LIPST</name>
<keyword evidence="10" id="KW-0732">Signal</keyword>
<evidence type="ECO:0000313" key="13">
    <source>
        <dbReference type="Proteomes" id="UP000094385"/>
    </source>
</evidence>
<keyword evidence="5" id="KW-0119">Carbohydrate metabolism</keyword>
<dbReference type="Pfam" id="PF00723">
    <property type="entry name" value="Glyco_hydro_15"/>
    <property type="match status" value="1"/>
</dbReference>
<feature type="domain" description="GH15-like" evidence="11">
    <location>
        <begin position="81"/>
        <end position="519"/>
    </location>
</feature>
<keyword evidence="13" id="KW-1185">Reference proteome</keyword>
<dbReference type="InterPro" id="IPR046966">
    <property type="entry name" value="Glucoamylase_active_site"/>
</dbReference>
<feature type="chain" id="PRO_5009134198" description="glucan 1,4-alpha-glucosidase" evidence="10">
    <location>
        <begin position="24"/>
        <end position="545"/>
    </location>
</feature>
<evidence type="ECO:0000256" key="10">
    <source>
        <dbReference type="SAM" id="SignalP"/>
    </source>
</evidence>
<dbReference type="GO" id="GO:0004339">
    <property type="term" value="F:glucan 1,4-alpha-glucosidase activity"/>
    <property type="evidence" value="ECO:0007669"/>
    <property type="project" value="UniProtKB-EC"/>
</dbReference>
<dbReference type="PRINTS" id="PR00736">
    <property type="entry name" value="GLHYDRLASE15"/>
</dbReference>
<dbReference type="InterPro" id="IPR012341">
    <property type="entry name" value="6hp_glycosidase-like_sf"/>
</dbReference>
<accession>A0A1E3QEE4</accession>
<evidence type="ECO:0000256" key="5">
    <source>
        <dbReference type="ARBA" id="ARBA00023277"/>
    </source>
</evidence>
<evidence type="ECO:0000313" key="12">
    <source>
        <dbReference type="EMBL" id="ODQ75948.1"/>
    </source>
</evidence>
<evidence type="ECO:0000256" key="8">
    <source>
        <dbReference type="ARBA" id="ARBA00033442"/>
    </source>
</evidence>
<evidence type="ECO:0000256" key="2">
    <source>
        <dbReference type="ARBA" id="ARBA00006188"/>
    </source>
</evidence>
<evidence type="ECO:0000259" key="11">
    <source>
        <dbReference type="Pfam" id="PF00723"/>
    </source>
</evidence>
<keyword evidence="7" id="KW-0624">Polysaccharide degradation</keyword>
<dbReference type="EMBL" id="KV454290">
    <property type="protein sequence ID" value="ODQ75948.1"/>
    <property type="molecule type" value="Genomic_DNA"/>
</dbReference>
<organism evidence="12 13">
    <name type="scientific">Lipomyces starkeyi NRRL Y-11557</name>
    <dbReference type="NCBI Taxonomy" id="675824"/>
    <lineage>
        <taxon>Eukaryota</taxon>
        <taxon>Fungi</taxon>
        <taxon>Dikarya</taxon>
        <taxon>Ascomycota</taxon>
        <taxon>Saccharomycotina</taxon>
        <taxon>Lipomycetes</taxon>
        <taxon>Lipomycetales</taxon>
        <taxon>Lipomycetaceae</taxon>
        <taxon>Lipomyces</taxon>
    </lineage>
</organism>
<comment type="catalytic activity">
    <reaction evidence="1">
        <text>Hydrolysis of terminal (1-&gt;4)-linked alpha-D-glucose residues successively from non-reducing ends of the chains with release of beta-D-glucose.</text>
        <dbReference type="EC" id="3.2.1.3"/>
    </reaction>
</comment>
<dbReference type="OrthoDB" id="6123450at2759"/>
<evidence type="ECO:0000256" key="9">
    <source>
        <dbReference type="ARBA" id="ARBA00033473"/>
    </source>
</evidence>
<sequence length="545" mass="60217">MRLLSTLLPATCALALVVDPTAGHSIGSVAHSSFRRPSFFSRVSSVSWLRKQSPILISLPDAAQDADFASWLALQAARSVEGILANIGPDGANVAGQNVNPGVVVASPSRDHPNYFYHWVRDGAITMRALVDEYEKSGNASVKAIIDAYVDNVRSTQWTSNPSGQFGRGGLGEPKFEVDGRPFVGTWGRPQRDGPALRAITLISYARTLQRRGASIDSLRYLYDLIKPDLEYASKFWASPGFDLWEEQQGLHFFTAMVQYKALLLGQEMASDFSDEGAARWYHIQANGLKQFLLSFWDEERGYLIETLASPRSGLDAALLLGAIHGGSDAVFPIHSDMIITTLQALVADMRARYPINEQDSYDSSSFPTAVGIGRYPEDVYSGGDLENSELGNPWFLCTATVAHTLYGLVEHLALSNSGLIISNLTADFYLPFISPTPVMEPHYCDFSATGIWSRSAAILGFMPGSRETEQVISNIFHYADGFLKIVKKHADAEGNMSEQFDRQTGFMRGARQLTWSFESVLGATKMRERAVEAIEKRRAYFERF</sequence>
<dbReference type="InterPro" id="IPR008928">
    <property type="entry name" value="6-hairpin_glycosidase_sf"/>
</dbReference>
<dbReference type="InterPro" id="IPR011613">
    <property type="entry name" value="GH15-like"/>
</dbReference>
<dbReference type="EC" id="3.2.1.3" evidence="3"/>
<dbReference type="InterPro" id="IPR000165">
    <property type="entry name" value="Glucoamylase"/>
</dbReference>
<keyword evidence="4" id="KW-0378">Hydrolase</keyword>
<dbReference type="STRING" id="675824.A0A1E3QEE4"/>
<evidence type="ECO:0000256" key="7">
    <source>
        <dbReference type="ARBA" id="ARBA00023326"/>
    </source>
</evidence>
<dbReference type="AlphaFoldDB" id="A0A1E3QEE4"/>
<protein>
    <recommendedName>
        <fullName evidence="3">glucan 1,4-alpha-glucosidase</fullName>
        <ecNumber evidence="3">3.2.1.3</ecNumber>
    </recommendedName>
    <alternativeName>
        <fullName evidence="9">1,4-alpha-D-glucan glucohydrolase</fullName>
    </alternativeName>
    <alternativeName>
        <fullName evidence="8">Glucan 1,4-alpha-glucosidase</fullName>
    </alternativeName>
</protein>
<dbReference type="Proteomes" id="UP000094385">
    <property type="component" value="Unassembled WGS sequence"/>
</dbReference>
<reference evidence="12 13" key="1">
    <citation type="journal article" date="2016" name="Proc. Natl. Acad. Sci. U.S.A.">
        <title>Comparative genomics of biotechnologically important yeasts.</title>
        <authorList>
            <person name="Riley R."/>
            <person name="Haridas S."/>
            <person name="Wolfe K.H."/>
            <person name="Lopes M.R."/>
            <person name="Hittinger C.T."/>
            <person name="Goeker M."/>
            <person name="Salamov A.A."/>
            <person name="Wisecaver J.H."/>
            <person name="Long T.M."/>
            <person name="Calvey C.H."/>
            <person name="Aerts A.L."/>
            <person name="Barry K.W."/>
            <person name="Choi C."/>
            <person name="Clum A."/>
            <person name="Coughlan A.Y."/>
            <person name="Deshpande S."/>
            <person name="Douglass A.P."/>
            <person name="Hanson S.J."/>
            <person name="Klenk H.-P."/>
            <person name="LaButti K.M."/>
            <person name="Lapidus A."/>
            <person name="Lindquist E.A."/>
            <person name="Lipzen A.M."/>
            <person name="Meier-Kolthoff J.P."/>
            <person name="Ohm R.A."/>
            <person name="Otillar R.P."/>
            <person name="Pangilinan J.L."/>
            <person name="Peng Y."/>
            <person name="Rokas A."/>
            <person name="Rosa C.A."/>
            <person name="Scheuner C."/>
            <person name="Sibirny A.A."/>
            <person name="Slot J.C."/>
            <person name="Stielow J.B."/>
            <person name="Sun H."/>
            <person name="Kurtzman C.P."/>
            <person name="Blackwell M."/>
            <person name="Grigoriev I.V."/>
            <person name="Jeffries T.W."/>
        </authorList>
    </citation>
    <scope>NUCLEOTIDE SEQUENCE [LARGE SCALE GENOMIC DNA]</scope>
    <source>
        <strain evidence="12 13">NRRL Y-11557</strain>
    </source>
</reference>
<evidence type="ECO:0000256" key="6">
    <source>
        <dbReference type="ARBA" id="ARBA00023295"/>
    </source>
</evidence>
<evidence type="ECO:0000256" key="3">
    <source>
        <dbReference type="ARBA" id="ARBA00012593"/>
    </source>
</evidence>
<evidence type="ECO:0000256" key="1">
    <source>
        <dbReference type="ARBA" id="ARBA00001863"/>
    </source>
</evidence>